<evidence type="ECO:0000256" key="2">
    <source>
        <dbReference type="ARBA" id="ARBA00022679"/>
    </source>
</evidence>
<dbReference type="OrthoDB" id="4096362at2759"/>
<evidence type="ECO:0000256" key="8">
    <source>
        <dbReference type="ARBA" id="ARBA00023315"/>
    </source>
</evidence>
<organism evidence="12 13">
    <name type="scientific">Diploscapter pachys</name>
    <dbReference type="NCBI Taxonomy" id="2018661"/>
    <lineage>
        <taxon>Eukaryota</taxon>
        <taxon>Metazoa</taxon>
        <taxon>Ecdysozoa</taxon>
        <taxon>Nematoda</taxon>
        <taxon>Chromadorea</taxon>
        <taxon>Rhabditida</taxon>
        <taxon>Rhabditina</taxon>
        <taxon>Rhabditomorpha</taxon>
        <taxon>Rhabditoidea</taxon>
        <taxon>Rhabditidae</taxon>
        <taxon>Diploscapter</taxon>
    </lineage>
</organism>
<sequence length="266" mass="30303">MSLISISNLLKTSFSDPGIIPRATNLEVIHAERQQQSEMYADPNYTPDAMPSTSSNFPGIRQKQVIVNGVPLKLKFCHTCRLYRPPRSSHCSICDNCVLNFDHHCPWVGNCVGQRNYRYFYFFVSSLTFLILYLFGCCIAHLVIEAKKKDFVDVLRETPTSIIVAGICFFSIWSILGLSGFHSYLLCVNQTTNEDIKGTFNYKRKPQALKVNPYSYHNCFKNYFYRLFSPEKPSLLDGHGIFDANPIVIVQQQTISKAYSNGINAH</sequence>
<evidence type="ECO:0000256" key="1">
    <source>
        <dbReference type="ARBA" id="ARBA00004127"/>
    </source>
</evidence>
<keyword evidence="7" id="KW-0449">Lipoprotein</keyword>
<evidence type="ECO:0000256" key="4">
    <source>
        <dbReference type="ARBA" id="ARBA00022989"/>
    </source>
</evidence>
<dbReference type="GO" id="GO:0019706">
    <property type="term" value="F:protein-cysteine S-palmitoyltransferase activity"/>
    <property type="evidence" value="ECO:0007669"/>
    <property type="project" value="UniProtKB-EC"/>
</dbReference>
<gene>
    <name evidence="12" type="ORF">WR25_08014</name>
</gene>
<comment type="catalytic activity">
    <reaction evidence="9 10">
        <text>L-cysteinyl-[protein] + hexadecanoyl-CoA = S-hexadecanoyl-L-cysteinyl-[protein] + CoA</text>
        <dbReference type="Rhea" id="RHEA:36683"/>
        <dbReference type="Rhea" id="RHEA-COMP:10131"/>
        <dbReference type="Rhea" id="RHEA-COMP:11032"/>
        <dbReference type="ChEBI" id="CHEBI:29950"/>
        <dbReference type="ChEBI" id="CHEBI:57287"/>
        <dbReference type="ChEBI" id="CHEBI:57379"/>
        <dbReference type="ChEBI" id="CHEBI:74151"/>
        <dbReference type="EC" id="2.3.1.225"/>
    </reaction>
</comment>
<evidence type="ECO:0000313" key="12">
    <source>
        <dbReference type="EMBL" id="PAV91118.1"/>
    </source>
</evidence>
<evidence type="ECO:0000256" key="5">
    <source>
        <dbReference type="ARBA" id="ARBA00023136"/>
    </source>
</evidence>
<evidence type="ECO:0000256" key="3">
    <source>
        <dbReference type="ARBA" id="ARBA00022692"/>
    </source>
</evidence>
<evidence type="ECO:0000256" key="6">
    <source>
        <dbReference type="ARBA" id="ARBA00023139"/>
    </source>
</evidence>
<dbReference type="EMBL" id="LIAE01006335">
    <property type="protein sequence ID" value="PAV91118.1"/>
    <property type="molecule type" value="Genomic_DNA"/>
</dbReference>
<dbReference type="PANTHER" id="PTHR22883:SF43">
    <property type="entry name" value="PALMITOYLTRANSFERASE APP"/>
    <property type="match status" value="1"/>
</dbReference>
<accession>A0A2A2LY81</accession>
<keyword evidence="2 10" id="KW-0808">Transferase</keyword>
<reference evidence="12 13" key="1">
    <citation type="journal article" date="2017" name="Curr. Biol.">
        <title>Genome architecture and evolution of a unichromosomal asexual nematode.</title>
        <authorList>
            <person name="Fradin H."/>
            <person name="Zegar C."/>
            <person name="Gutwein M."/>
            <person name="Lucas J."/>
            <person name="Kovtun M."/>
            <person name="Corcoran D."/>
            <person name="Baugh L.R."/>
            <person name="Kiontke K."/>
            <person name="Gunsalus K."/>
            <person name="Fitch D.H."/>
            <person name="Piano F."/>
        </authorList>
    </citation>
    <scope>NUCLEOTIDE SEQUENCE [LARGE SCALE GENOMIC DNA]</scope>
    <source>
        <strain evidence="12">PF1309</strain>
    </source>
</reference>
<evidence type="ECO:0000256" key="10">
    <source>
        <dbReference type="RuleBase" id="RU079119"/>
    </source>
</evidence>
<keyword evidence="3 10" id="KW-0812">Transmembrane</keyword>
<dbReference type="EC" id="2.3.1.225" evidence="10"/>
<dbReference type="PANTHER" id="PTHR22883">
    <property type="entry name" value="ZINC FINGER DHHC DOMAIN CONTAINING PROTEIN"/>
    <property type="match status" value="1"/>
</dbReference>
<evidence type="ECO:0000256" key="7">
    <source>
        <dbReference type="ARBA" id="ARBA00023288"/>
    </source>
</evidence>
<dbReference type="AlphaFoldDB" id="A0A2A2LY81"/>
<dbReference type="InterPro" id="IPR039859">
    <property type="entry name" value="PFA4/ZDH16/20/ERF2-like"/>
</dbReference>
<dbReference type="Pfam" id="PF01529">
    <property type="entry name" value="DHHC"/>
    <property type="match status" value="1"/>
</dbReference>
<dbReference type="PROSITE" id="PS50216">
    <property type="entry name" value="DHHC"/>
    <property type="match status" value="1"/>
</dbReference>
<dbReference type="GO" id="GO:0006612">
    <property type="term" value="P:protein targeting to membrane"/>
    <property type="evidence" value="ECO:0007669"/>
    <property type="project" value="TreeGrafter"/>
</dbReference>
<evidence type="ECO:0000256" key="9">
    <source>
        <dbReference type="ARBA" id="ARBA00048048"/>
    </source>
</evidence>
<dbReference type="Proteomes" id="UP000218231">
    <property type="component" value="Unassembled WGS sequence"/>
</dbReference>
<evidence type="ECO:0000313" key="13">
    <source>
        <dbReference type="Proteomes" id="UP000218231"/>
    </source>
</evidence>
<comment type="similarity">
    <text evidence="10">Belongs to the DHHC palmitoyltransferase family.</text>
</comment>
<comment type="subcellular location">
    <subcellularLocation>
        <location evidence="1">Endomembrane system</location>
        <topology evidence="1">Multi-pass membrane protein</topology>
    </subcellularLocation>
</comment>
<feature type="domain" description="Palmitoyltransferase DHHC" evidence="11">
    <location>
        <begin position="74"/>
        <end position="197"/>
    </location>
</feature>
<dbReference type="GO" id="GO:0005783">
    <property type="term" value="C:endoplasmic reticulum"/>
    <property type="evidence" value="ECO:0007669"/>
    <property type="project" value="TreeGrafter"/>
</dbReference>
<comment type="domain">
    <text evidence="10">The DHHC domain is required for palmitoyltransferase activity.</text>
</comment>
<dbReference type="GO" id="GO:0005794">
    <property type="term" value="C:Golgi apparatus"/>
    <property type="evidence" value="ECO:0007669"/>
    <property type="project" value="TreeGrafter"/>
</dbReference>
<comment type="caution">
    <text evidence="12">The sequence shown here is derived from an EMBL/GenBank/DDBJ whole genome shotgun (WGS) entry which is preliminary data.</text>
</comment>
<name>A0A2A2LY81_9BILA</name>
<feature type="transmembrane region" description="Helical" evidence="10">
    <location>
        <begin position="162"/>
        <end position="187"/>
    </location>
</feature>
<keyword evidence="13" id="KW-1185">Reference proteome</keyword>
<proteinExistence type="inferred from homology"/>
<keyword evidence="5 10" id="KW-0472">Membrane</keyword>
<feature type="transmembrane region" description="Helical" evidence="10">
    <location>
        <begin position="119"/>
        <end position="142"/>
    </location>
</feature>
<protein>
    <recommendedName>
        <fullName evidence="10">Palmitoyltransferase</fullName>
        <ecNumber evidence="10">2.3.1.225</ecNumber>
    </recommendedName>
</protein>
<keyword evidence="8 10" id="KW-0012">Acyltransferase</keyword>
<keyword evidence="4 10" id="KW-1133">Transmembrane helix</keyword>
<evidence type="ECO:0000259" key="11">
    <source>
        <dbReference type="Pfam" id="PF01529"/>
    </source>
</evidence>
<keyword evidence="6" id="KW-0564">Palmitate</keyword>
<dbReference type="STRING" id="2018661.A0A2A2LY81"/>
<dbReference type="InterPro" id="IPR001594">
    <property type="entry name" value="Palmitoyltrfase_DHHC"/>
</dbReference>